<feature type="transmembrane region" description="Helical" evidence="1">
    <location>
        <begin position="400"/>
        <end position="431"/>
    </location>
</feature>
<organism evidence="2 3">
    <name type="scientific">Subdoligranulum variabile DSM 15176</name>
    <dbReference type="NCBI Taxonomy" id="411471"/>
    <lineage>
        <taxon>Bacteria</taxon>
        <taxon>Bacillati</taxon>
        <taxon>Bacillota</taxon>
        <taxon>Clostridia</taxon>
        <taxon>Eubacteriales</taxon>
        <taxon>Oscillospiraceae</taxon>
        <taxon>Subdoligranulum</taxon>
    </lineage>
</organism>
<feature type="transmembrane region" description="Helical" evidence="1">
    <location>
        <begin position="52"/>
        <end position="73"/>
    </location>
</feature>
<dbReference type="OrthoDB" id="9764596at2"/>
<feature type="transmembrane region" description="Helical" evidence="1">
    <location>
        <begin position="253"/>
        <end position="277"/>
    </location>
</feature>
<dbReference type="EMBL" id="ACBY02000018">
    <property type="protein sequence ID" value="EFB76842.1"/>
    <property type="molecule type" value="Genomic_DNA"/>
</dbReference>
<keyword evidence="1" id="KW-0812">Transmembrane</keyword>
<dbReference type="HOGENOM" id="CLU_042797_0_0_9"/>
<dbReference type="STRING" id="411471.SUBVAR_04796"/>
<dbReference type="GO" id="GO:0005886">
    <property type="term" value="C:plasma membrane"/>
    <property type="evidence" value="ECO:0007669"/>
    <property type="project" value="TreeGrafter"/>
</dbReference>
<evidence type="ECO:0000313" key="2">
    <source>
        <dbReference type="EMBL" id="EFB76842.1"/>
    </source>
</evidence>
<name>D1PKC1_9FIRM</name>
<dbReference type="SUPFAM" id="SSF103473">
    <property type="entry name" value="MFS general substrate transporter"/>
    <property type="match status" value="1"/>
</dbReference>
<protein>
    <submittedName>
        <fullName evidence="2">Melibiose:sodium symporter</fullName>
    </submittedName>
</protein>
<evidence type="ECO:0000256" key="1">
    <source>
        <dbReference type="SAM" id="Phobius"/>
    </source>
</evidence>
<dbReference type="InterPro" id="IPR039672">
    <property type="entry name" value="MFS_2"/>
</dbReference>
<dbReference type="Pfam" id="PF13347">
    <property type="entry name" value="MFS_2"/>
    <property type="match status" value="1"/>
</dbReference>
<feature type="transmembrane region" description="Helical" evidence="1">
    <location>
        <begin position="99"/>
        <end position="117"/>
    </location>
</feature>
<dbReference type="PANTHER" id="PTHR11328">
    <property type="entry name" value="MAJOR FACILITATOR SUPERFAMILY DOMAIN-CONTAINING PROTEIN"/>
    <property type="match status" value="1"/>
</dbReference>
<feature type="transmembrane region" description="Helical" evidence="1">
    <location>
        <begin position="201"/>
        <end position="223"/>
    </location>
</feature>
<dbReference type="Proteomes" id="UP000003438">
    <property type="component" value="Unassembled WGS sequence"/>
</dbReference>
<keyword evidence="1" id="KW-0472">Membrane</keyword>
<feature type="transmembrane region" description="Helical" evidence="1">
    <location>
        <begin position="358"/>
        <end position="379"/>
    </location>
</feature>
<reference evidence="2" key="1">
    <citation type="submission" date="2009-12" db="EMBL/GenBank/DDBJ databases">
        <authorList>
            <person name="Weinstock G."/>
            <person name="Sodergren E."/>
            <person name="Clifton S."/>
            <person name="Fulton L."/>
            <person name="Fulton B."/>
            <person name="Courtney L."/>
            <person name="Fronick C."/>
            <person name="Harrison M."/>
            <person name="Strong C."/>
            <person name="Farmer C."/>
            <person name="Delahaunty K."/>
            <person name="Markovic C."/>
            <person name="Hall O."/>
            <person name="Minx P."/>
            <person name="Tomlinson C."/>
            <person name="Mitreva M."/>
            <person name="Nelson J."/>
            <person name="Hou S."/>
            <person name="Wollam A."/>
            <person name="Pepin K.H."/>
            <person name="Johnson M."/>
            <person name="Bhonagiri V."/>
            <person name="Nash W.E."/>
            <person name="Warren W."/>
            <person name="Chinwalla A."/>
            <person name="Mardis E.R."/>
            <person name="Wilson R.K."/>
        </authorList>
    </citation>
    <scope>NUCLEOTIDE SEQUENCE [LARGE SCALE GENOMIC DNA]</scope>
    <source>
        <strain evidence="2">DSM 15176</strain>
    </source>
</reference>
<feature type="transmembrane region" description="Helical" evidence="1">
    <location>
        <begin position="129"/>
        <end position="146"/>
    </location>
</feature>
<dbReference type="Gene3D" id="1.20.1250.20">
    <property type="entry name" value="MFS general substrate transporter like domains"/>
    <property type="match status" value="1"/>
</dbReference>
<accession>D1PKC1</accession>
<feature type="transmembrane region" description="Helical" evidence="1">
    <location>
        <begin position="297"/>
        <end position="321"/>
    </location>
</feature>
<dbReference type="GO" id="GO:0008643">
    <property type="term" value="P:carbohydrate transport"/>
    <property type="evidence" value="ECO:0007669"/>
    <property type="project" value="InterPro"/>
</dbReference>
<dbReference type="AlphaFoldDB" id="D1PKC1"/>
<dbReference type="InterPro" id="IPR036259">
    <property type="entry name" value="MFS_trans_sf"/>
</dbReference>
<comment type="caution">
    <text evidence="2">The sequence shown here is derived from an EMBL/GenBank/DDBJ whole genome shotgun (WGS) entry which is preliminary data.</text>
</comment>
<gene>
    <name evidence="2" type="ORF">SUBVAR_04796</name>
</gene>
<feature type="transmembrane region" description="Helical" evidence="1">
    <location>
        <begin position="167"/>
        <end position="189"/>
    </location>
</feature>
<feature type="transmembrane region" description="Helical" evidence="1">
    <location>
        <begin position="24"/>
        <end position="46"/>
    </location>
</feature>
<dbReference type="eggNOG" id="COG2211">
    <property type="taxonomic scope" value="Bacteria"/>
</dbReference>
<keyword evidence="1" id="KW-1133">Transmembrane helix</keyword>
<sequence length="496" mass="54825">MARGIVMLKSICVKNPDAITLRDCFGATALSTVNGLCTVFMSSMFMQYMTDYAGLGAMGATLATSLLLFARIFDAVDDPVQGLLMDRGKRTKIGKYKPFFLLSILLTGIGCVCLYSFPSEFVSKPVLVVVWVVVFYFLFDVGTSFYKDNLLFRTMTNDLNERSKLVIGPRVWTMILGVVTSAFTAVLVAVNERVGNYHDSFAILITVIVGAAMVLSLIGWFLVKEKHSVQEEKAESVKFKDFFLLFKENKPMVVYYLKCVFSGFIWSLIFATPAYYIKWGFCTDLATGVTDMEQYGVLNGISSMMMLVPLLFGAVIGRPLLKLFKNNPIKMTCFLLIVQSVGGVVLFITQMAGLLTNIPALFFITLFIMAVGVGSDFVPQSMVEMEIMDYNIYKTGKDRSALTMVVGSFIVKAQAALSAAIIGAVLMAIGYNVDPVTSEYMGELSQIPTMLNWFIVIMGLVPAILGVLSALILRAYPIKNDERRKIRECLDRCSAG</sequence>
<dbReference type="GO" id="GO:0015293">
    <property type="term" value="F:symporter activity"/>
    <property type="evidence" value="ECO:0007669"/>
    <property type="project" value="InterPro"/>
</dbReference>
<evidence type="ECO:0000313" key="3">
    <source>
        <dbReference type="Proteomes" id="UP000003438"/>
    </source>
</evidence>
<feature type="transmembrane region" description="Helical" evidence="1">
    <location>
        <begin position="333"/>
        <end position="352"/>
    </location>
</feature>
<dbReference type="PANTHER" id="PTHR11328:SF24">
    <property type="entry name" value="MAJOR FACILITATOR SUPERFAMILY (MFS) PROFILE DOMAIN-CONTAINING PROTEIN"/>
    <property type="match status" value="1"/>
</dbReference>
<proteinExistence type="predicted"/>
<keyword evidence="3" id="KW-1185">Reference proteome</keyword>
<feature type="transmembrane region" description="Helical" evidence="1">
    <location>
        <begin position="451"/>
        <end position="476"/>
    </location>
</feature>